<feature type="region of interest" description="Disordered" evidence="1">
    <location>
        <begin position="175"/>
        <end position="226"/>
    </location>
</feature>
<gene>
    <name evidence="5" type="ORF">GA0071312_3200</name>
    <name evidence="4" type="ORF">HLUCCO17_05085</name>
</gene>
<proteinExistence type="predicted"/>
<evidence type="ECO:0000256" key="2">
    <source>
        <dbReference type="SAM" id="SignalP"/>
    </source>
</evidence>
<evidence type="ECO:0000313" key="5">
    <source>
        <dbReference type="EMBL" id="SCC82219.1"/>
    </source>
</evidence>
<keyword evidence="2" id="KW-0732">Signal</keyword>
<evidence type="ECO:0000313" key="6">
    <source>
        <dbReference type="Proteomes" id="UP000050497"/>
    </source>
</evidence>
<dbReference type="InterPro" id="IPR011033">
    <property type="entry name" value="PRC_barrel-like_sf"/>
</dbReference>
<evidence type="ECO:0000313" key="4">
    <source>
        <dbReference type="EMBL" id="KPQ11856.1"/>
    </source>
</evidence>
<dbReference type="Proteomes" id="UP000050497">
    <property type="component" value="Unassembled WGS sequence"/>
</dbReference>
<dbReference type="SUPFAM" id="SSF50346">
    <property type="entry name" value="PRC-barrel domain"/>
    <property type="match status" value="2"/>
</dbReference>
<accession>A0A0P7YCL8</accession>
<dbReference type="AlphaFoldDB" id="A0A0P7YCL8"/>
<reference evidence="5 7" key="2">
    <citation type="submission" date="2016-08" db="EMBL/GenBank/DDBJ databases">
        <authorList>
            <person name="Varghese N."/>
            <person name="Submissions Spin"/>
        </authorList>
    </citation>
    <scope>NUCLEOTIDE SEQUENCE [LARGE SCALE GENOMIC DNA]</scope>
    <source>
        <strain evidence="5 7">HL-109</strain>
    </source>
</reference>
<dbReference type="PATRIC" id="fig|1653334.4.peg.1715"/>
<feature type="compositionally biased region" description="Acidic residues" evidence="1">
    <location>
        <begin position="191"/>
        <end position="200"/>
    </location>
</feature>
<feature type="compositionally biased region" description="Basic and acidic residues" evidence="1">
    <location>
        <begin position="203"/>
        <end position="226"/>
    </location>
</feature>
<comment type="caution">
    <text evidence="4">The sequence shown here is derived from an EMBL/GenBank/DDBJ whole genome shotgun (WGS) entry which is preliminary data.</text>
</comment>
<protein>
    <submittedName>
        <fullName evidence="4 5">PRC-barrel domain</fullName>
    </submittedName>
</protein>
<dbReference type="Pfam" id="PF05239">
    <property type="entry name" value="PRC"/>
    <property type="match status" value="2"/>
</dbReference>
<evidence type="ECO:0000256" key="1">
    <source>
        <dbReference type="SAM" id="MobiDB-lite"/>
    </source>
</evidence>
<organism evidence="4 6">
    <name type="scientific">Saliniramus fredricksonii</name>
    <dbReference type="NCBI Taxonomy" id="1653334"/>
    <lineage>
        <taxon>Bacteria</taxon>
        <taxon>Pseudomonadati</taxon>
        <taxon>Pseudomonadota</taxon>
        <taxon>Alphaproteobacteria</taxon>
        <taxon>Hyphomicrobiales</taxon>
        <taxon>Salinarimonadaceae</taxon>
        <taxon>Saliniramus</taxon>
    </lineage>
</organism>
<sequence>MKHLIATSAIALLVSMPAIGQTSNNDAQMTDETRSMATFIETAHEADVLASEIMEASVLAHGDDLAMSSDAGSTDMRAVRMINADERENLEEIGGVQDVLIDRDGNIRGIIVGVGGFLGIGEREVVLGLDQLGFARDADDPESVMVLAQIDVQSLEEAPEFDREAFENLTVMNGTGDEAEGAGLADRETAEQEADEDETAGQDAEREDMMAESRPAHDAGEEQWRQGREMFTAPDLQREGYGRAEADNFSVDELLGANVYDVNDEDVGNVDDVMAGADNQLEYVVVDVGGFLGLGEHTVAIGLDEVTILHDDADDLRLYVDVTEEALNEMPEHQR</sequence>
<reference evidence="4 6" key="1">
    <citation type="submission" date="2015-09" db="EMBL/GenBank/DDBJ databases">
        <title>Identification and resolution of microdiversity through metagenomic sequencing of parallel consortia.</title>
        <authorList>
            <person name="Nelson W.C."/>
            <person name="Romine M.F."/>
            <person name="Lindemann S.R."/>
        </authorList>
    </citation>
    <scope>NUCLEOTIDE SEQUENCE [LARGE SCALE GENOMIC DNA]</scope>
    <source>
        <strain evidence="4">HL-109</strain>
    </source>
</reference>
<dbReference type="STRING" id="1653334.GA0071312_3200"/>
<feature type="domain" description="PRC-barrel" evidence="3">
    <location>
        <begin position="90"/>
        <end position="130"/>
    </location>
</feature>
<evidence type="ECO:0000313" key="7">
    <source>
        <dbReference type="Proteomes" id="UP000182800"/>
    </source>
</evidence>
<dbReference type="InterPro" id="IPR027275">
    <property type="entry name" value="PRC-brl_dom"/>
</dbReference>
<feature type="chain" id="PRO_5006146160" evidence="2">
    <location>
        <begin position="21"/>
        <end position="335"/>
    </location>
</feature>
<name>A0A0P7YCL8_9HYPH</name>
<feature type="signal peptide" evidence="2">
    <location>
        <begin position="1"/>
        <end position="20"/>
    </location>
</feature>
<dbReference type="EMBL" id="FMBM01000002">
    <property type="protein sequence ID" value="SCC82219.1"/>
    <property type="molecule type" value="Genomic_DNA"/>
</dbReference>
<dbReference type="OrthoDB" id="7876889at2"/>
<dbReference type="Proteomes" id="UP000182800">
    <property type="component" value="Unassembled WGS sequence"/>
</dbReference>
<dbReference type="PANTHER" id="PTHR36505:SF1">
    <property type="entry name" value="BLR1072 PROTEIN"/>
    <property type="match status" value="1"/>
</dbReference>
<dbReference type="PANTHER" id="PTHR36505">
    <property type="entry name" value="BLR1072 PROTEIN"/>
    <property type="match status" value="1"/>
</dbReference>
<dbReference type="Gene3D" id="2.30.30.240">
    <property type="entry name" value="PRC-barrel domain"/>
    <property type="match status" value="2"/>
</dbReference>
<feature type="domain" description="PRC-barrel" evidence="3">
    <location>
        <begin position="247"/>
        <end position="326"/>
    </location>
</feature>
<evidence type="ECO:0000259" key="3">
    <source>
        <dbReference type="Pfam" id="PF05239"/>
    </source>
</evidence>
<dbReference type="EMBL" id="LJSX01000005">
    <property type="protein sequence ID" value="KPQ11856.1"/>
    <property type="molecule type" value="Genomic_DNA"/>
</dbReference>
<keyword evidence="7" id="KW-1185">Reference proteome</keyword>